<evidence type="ECO:0000313" key="6">
    <source>
        <dbReference type="EMBL" id="SHO65946.1"/>
    </source>
</evidence>
<evidence type="ECO:0000259" key="4">
    <source>
        <dbReference type="PROSITE" id="PS51071"/>
    </source>
</evidence>
<dbReference type="GO" id="GO:1901135">
    <property type="term" value="P:carbohydrate derivative metabolic process"/>
    <property type="evidence" value="ECO:0007669"/>
    <property type="project" value="InterPro"/>
</dbReference>
<dbReference type="Gene3D" id="3.40.50.10490">
    <property type="entry name" value="Glucose-6-phosphate isomerase like protein, domain 1"/>
    <property type="match status" value="1"/>
</dbReference>
<dbReference type="PANTHER" id="PTHR30514:SF18">
    <property type="entry name" value="RPIR-FAMILY TRANSCRIPTIONAL REGULATOR"/>
    <property type="match status" value="1"/>
</dbReference>
<keyword evidence="2" id="KW-0238">DNA-binding</keyword>
<evidence type="ECO:0000313" key="7">
    <source>
        <dbReference type="Proteomes" id="UP000186406"/>
    </source>
</evidence>
<dbReference type="PROSITE" id="PS51071">
    <property type="entry name" value="HTH_RPIR"/>
    <property type="match status" value="1"/>
</dbReference>
<dbReference type="Pfam" id="PF01380">
    <property type="entry name" value="SIS"/>
    <property type="match status" value="1"/>
</dbReference>
<dbReference type="InterPro" id="IPR000281">
    <property type="entry name" value="HTH_RpiR"/>
</dbReference>
<feature type="domain" description="SIS" evidence="5">
    <location>
        <begin position="136"/>
        <end position="284"/>
    </location>
</feature>
<dbReference type="InterPro" id="IPR036388">
    <property type="entry name" value="WH-like_DNA-bd_sf"/>
</dbReference>
<dbReference type="InterPro" id="IPR047640">
    <property type="entry name" value="RpiR-like"/>
</dbReference>
<dbReference type="SUPFAM" id="SSF53697">
    <property type="entry name" value="SIS domain"/>
    <property type="match status" value="1"/>
</dbReference>
<sequence>MAEERGLVEGRAMRIRDMLTDSGLTLTPSEAKIVQALLGDYPLSGLGTVSSLAKKAAVSDPTVVRFVVKLGFEGFPDFQSQLLAEVEARLHSPLLMMEAKRPASGDASVAQSYLGSIGAVVGDTVGLVPAQNYERAIRLIADAKGKVVVLGGRFSRHVAGMLAAYLVQFRPGVRDLGRLGPEAFDLLVDLDKRDVLVVFDYRRYQADVVQFARQAAARGARIVLFTDAWLSPIAEGAEVVMVAPIEAASPYDTLVPAVAQVEALVAQLLATEDSALRRRVEDIEQVRRQNAVTLDGDGAPGISEQT</sequence>
<dbReference type="InterPro" id="IPR009057">
    <property type="entry name" value="Homeodomain-like_sf"/>
</dbReference>
<keyword evidence="3" id="KW-0804">Transcription</keyword>
<dbReference type="EMBL" id="FRXO01000005">
    <property type="protein sequence ID" value="SHO65946.1"/>
    <property type="molecule type" value="Genomic_DNA"/>
</dbReference>
<dbReference type="InterPro" id="IPR001347">
    <property type="entry name" value="SIS_dom"/>
</dbReference>
<dbReference type="CDD" id="cd05013">
    <property type="entry name" value="SIS_RpiR"/>
    <property type="match status" value="1"/>
</dbReference>
<evidence type="ECO:0000256" key="3">
    <source>
        <dbReference type="ARBA" id="ARBA00023163"/>
    </source>
</evidence>
<keyword evidence="1" id="KW-0805">Transcription regulation</keyword>
<reference evidence="6 7" key="1">
    <citation type="submission" date="2016-12" db="EMBL/GenBank/DDBJ databases">
        <authorList>
            <person name="Song W.-J."/>
            <person name="Kurnit D.M."/>
        </authorList>
    </citation>
    <scope>NUCLEOTIDE SEQUENCE [LARGE SCALE GENOMIC DNA]</scope>
    <source>
        <strain evidence="6 7">DSM 19599</strain>
    </source>
</reference>
<evidence type="ECO:0000256" key="2">
    <source>
        <dbReference type="ARBA" id="ARBA00023125"/>
    </source>
</evidence>
<dbReference type="Pfam" id="PF01418">
    <property type="entry name" value="HTH_6"/>
    <property type="match status" value="1"/>
</dbReference>
<proteinExistence type="predicted"/>
<gene>
    <name evidence="6" type="ORF">SAMN02745172_02595</name>
</gene>
<dbReference type="PANTHER" id="PTHR30514">
    <property type="entry name" value="GLUCOKINASE"/>
    <property type="match status" value="1"/>
</dbReference>
<dbReference type="GO" id="GO:0003700">
    <property type="term" value="F:DNA-binding transcription factor activity"/>
    <property type="evidence" value="ECO:0007669"/>
    <property type="project" value="InterPro"/>
</dbReference>
<dbReference type="Proteomes" id="UP000186406">
    <property type="component" value="Unassembled WGS sequence"/>
</dbReference>
<dbReference type="InterPro" id="IPR046348">
    <property type="entry name" value="SIS_dom_sf"/>
</dbReference>
<dbReference type="InterPro" id="IPR035472">
    <property type="entry name" value="RpiR-like_SIS"/>
</dbReference>
<keyword evidence="7" id="KW-1185">Reference proteome</keyword>
<evidence type="ECO:0000259" key="5">
    <source>
        <dbReference type="PROSITE" id="PS51464"/>
    </source>
</evidence>
<dbReference type="GO" id="GO:0097367">
    <property type="term" value="F:carbohydrate derivative binding"/>
    <property type="evidence" value="ECO:0007669"/>
    <property type="project" value="InterPro"/>
</dbReference>
<evidence type="ECO:0000256" key="1">
    <source>
        <dbReference type="ARBA" id="ARBA00023015"/>
    </source>
</evidence>
<protein>
    <submittedName>
        <fullName evidence="6">Transcriptional regulator, RpiR family</fullName>
    </submittedName>
</protein>
<dbReference type="Gene3D" id="1.10.10.10">
    <property type="entry name" value="Winged helix-like DNA-binding domain superfamily/Winged helix DNA-binding domain"/>
    <property type="match status" value="1"/>
</dbReference>
<dbReference type="AlphaFoldDB" id="A0A1M7ZMR0"/>
<name>A0A1M7ZMR0_9HYPH</name>
<organism evidence="6 7">
    <name type="scientific">Pseudoxanthobacter soli DSM 19599</name>
    <dbReference type="NCBI Taxonomy" id="1123029"/>
    <lineage>
        <taxon>Bacteria</taxon>
        <taxon>Pseudomonadati</taxon>
        <taxon>Pseudomonadota</taxon>
        <taxon>Alphaproteobacteria</taxon>
        <taxon>Hyphomicrobiales</taxon>
        <taxon>Segnochrobactraceae</taxon>
        <taxon>Pseudoxanthobacter</taxon>
    </lineage>
</organism>
<feature type="domain" description="HTH rpiR-type" evidence="4">
    <location>
        <begin position="13"/>
        <end position="89"/>
    </location>
</feature>
<dbReference type="GO" id="GO:0003677">
    <property type="term" value="F:DNA binding"/>
    <property type="evidence" value="ECO:0007669"/>
    <property type="project" value="UniProtKB-KW"/>
</dbReference>
<dbReference type="PROSITE" id="PS51464">
    <property type="entry name" value="SIS"/>
    <property type="match status" value="1"/>
</dbReference>
<dbReference type="STRING" id="1123029.SAMN02745172_02595"/>
<dbReference type="SUPFAM" id="SSF46689">
    <property type="entry name" value="Homeodomain-like"/>
    <property type="match status" value="1"/>
</dbReference>
<accession>A0A1M7ZMR0</accession>